<evidence type="ECO:0000313" key="2">
    <source>
        <dbReference type="EMBL" id="ATA20635.1"/>
    </source>
</evidence>
<dbReference type="KEGG" id="gqu:AWC35_15510"/>
<evidence type="ECO:0000256" key="1">
    <source>
        <dbReference type="SAM" id="SignalP"/>
    </source>
</evidence>
<dbReference type="AlphaFoldDB" id="A0A250B3H6"/>
<organism evidence="2 3">
    <name type="scientific">Gibbsiella quercinecans</name>
    <dbReference type="NCBI Taxonomy" id="929813"/>
    <lineage>
        <taxon>Bacteria</taxon>
        <taxon>Pseudomonadati</taxon>
        <taxon>Pseudomonadota</taxon>
        <taxon>Gammaproteobacteria</taxon>
        <taxon>Enterobacterales</taxon>
        <taxon>Yersiniaceae</taxon>
        <taxon>Gibbsiella</taxon>
    </lineage>
</organism>
<dbReference type="SUPFAM" id="SSF56925">
    <property type="entry name" value="OMPA-like"/>
    <property type="match status" value="1"/>
</dbReference>
<dbReference type="InterPro" id="IPR009998">
    <property type="entry name" value="YfaZ"/>
</dbReference>
<feature type="chain" id="PRO_5013372510" evidence="1">
    <location>
        <begin position="21"/>
        <end position="180"/>
    </location>
</feature>
<dbReference type="Pfam" id="PF07437">
    <property type="entry name" value="YfaZ"/>
    <property type="match status" value="1"/>
</dbReference>
<dbReference type="InterPro" id="IPR011250">
    <property type="entry name" value="OMP/PagP_B-barrel"/>
</dbReference>
<name>A0A250B3H6_9GAMM</name>
<keyword evidence="3" id="KW-1185">Reference proteome</keyword>
<evidence type="ECO:0000313" key="3">
    <source>
        <dbReference type="Proteomes" id="UP000217182"/>
    </source>
</evidence>
<sequence>MKIAKFAPLALIAASGSAFALGFTSEVGKDYTNLDMELGKSSSGLYLQSNWVKNVKDGAQVGGVGAGYNLALGPLMLNAGAKALYIGPKKGDNGMVFPIGGGVTYNVTDSIAIYGEGYSAPQGLGNSVKNYAEANGGVSWAPFTPLTVKVGYRYAGVDGKDGRPGHTLFDGVYAGAGLTF</sequence>
<dbReference type="EMBL" id="CP014136">
    <property type="protein sequence ID" value="ATA20635.1"/>
    <property type="molecule type" value="Genomic_DNA"/>
</dbReference>
<accession>A0A250B3H6</accession>
<gene>
    <name evidence="2" type="ORF">AWC35_15510</name>
</gene>
<proteinExistence type="predicted"/>
<feature type="signal peptide" evidence="1">
    <location>
        <begin position="1"/>
        <end position="20"/>
    </location>
</feature>
<dbReference type="OrthoDB" id="6506259at2"/>
<keyword evidence="1" id="KW-0732">Signal</keyword>
<reference evidence="2 3" key="1">
    <citation type="submission" date="2016-01" db="EMBL/GenBank/DDBJ databases">
        <authorList>
            <person name="Oliw E.H."/>
        </authorList>
    </citation>
    <scope>NUCLEOTIDE SEQUENCE [LARGE SCALE GENOMIC DNA]</scope>
    <source>
        <strain evidence="2 3">FRB97</strain>
    </source>
</reference>
<protein>
    <submittedName>
        <fullName evidence="2">Porin</fullName>
    </submittedName>
</protein>
<dbReference type="RefSeq" id="WP_095847220.1">
    <property type="nucleotide sequence ID" value="NZ_CP014136.1"/>
</dbReference>
<dbReference type="Proteomes" id="UP000217182">
    <property type="component" value="Chromosome"/>
</dbReference>